<dbReference type="EC" id="4.2.1.33" evidence="6"/>
<comment type="catalytic activity">
    <reaction evidence="1">
        <text>(2R,3S)-3-isopropylmalate = (2S)-2-isopropylmalate</text>
        <dbReference type="Rhea" id="RHEA:32287"/>
        <dbReference type="ChEBI" id="CHEBI:1178"/>
        <dbReference type="ChEBI" id="CHEBI:35121"/>
        <dbReference type="EC" id="4.2.1.33"/>
    </reaction>
</comment>
<evidence type="ECO:0000256" key="2">
    <source>
        <dbReference type="ARBA" id="ARBA00001966"/>
    </source>
</evidence>
<keyword evidence="12" id="KW-0411">Iron-sulfur</keyword>
<evidence type="ECO:0000256" key="13">
    <source>
        <dbReference type="ARBA" id="ARBA00023239"/>
    </source>
</evidence>
<proteinExistence type="predicted"/>
<dbReference type="SUPFAM" id="SSF53732">
    <property type="entry name" value="Aconitase iron-sulfur domain"/>
    <property type="match status" value="1"/>
</dbReference>
<keyword evidence="7" id="KW-0432">Leucine biosynthesis</keyword>
<comment type="cofactor">
    <cofactor evidence="2">
        <name>[4Fe-4S] cluster</name>
        <dbReference type="ChEBI" id="CHEBI:49883"/>
    </cofactor>
</comment>
<sequence>MAAGDTDAVAPATVFDKIWDAHRIARLDDGRELIFVDRHVLQETTSAVAFAGLKREGRKVLHPELTIATQDHIVSTEPGRDENTYPGGRELLTLMRQNALHGHIRHFGIEDPRQGIVHVIAPELGFALPGSILACGDSHTSTVGGLGALGIGVGTSEVEHVLATQTLALARPRTMRVRFEGRPGPGITAKDLILRAMGVLGVAGGRGCAVEYAGAAIEALPVEGRLTLCNMSIELGARMGLIAPDQATFDYVRGREFAPSGPAFEQAVRAWRHLRSDPGAVFERDVAVDCAGIAPQVTWGTTPAQVGGVDGVVPDPADYADARQRESVAAALTYMGLTPGMPLAGIPVDVAFIGSCTNSRLSDLQAAADIVRGRHVAPGVRALVVPGSRAVKREAEALGLHHIFRDAGFEWREAGCSMCVSINDDMVPPGARCIATSNRNFENRQGARSRTHLASPAMVAAAALRGHIADARKEAQG</sequence>
<dbReference type="STRING" id="463014.BAU07_08665"/>
<evidence type="ECO:0000256" key="11">
    <source>
        <dbReference type="ARBA" id="ARBA00023004"/>
    </source>
</evidence>
<dbReference type="GO" id="GO:0051539">
    <property type="term" value="F:4 iron, 4 sulfur cluster binding"/>
    <property type="evidence" value="ECO:0007669"/>
    <property type="project" value="UniProtKB-KW"/>
</dbReference>
<dbReference type="NCBIfam" id="NF004016">
    <property type="entry name" value="PRK05478.1"/>
    <property type="match status" value="1"/>
</dbReference>
<dbReference type="InterPro" id="IPR004430">
    <property type="entry name" value="3-IsopropMal_deHydase_lsu"/>
</dbReference>
<keyword evidence="11" id="KW-0408">Iron</keyword>
<reference evidence="16 17" key="1">
    <citation type="submission" date="2016-06" db="EMBL/GenBank/DDBJ databases">
        <title>Complete genome sequences of Bordetella bronchialis and Bordetella flabilis.</title>
        <authorList>
            <person name="LiPuma J.J."/>
            <person name="Spilker T."/>
        </authorList>
    </citation>
    <scope>NUCLEOTIDE SEQUENCE [LARGE SCALE GENOMIC DNA]</scope>
    <source>
        <strain evidence="16 17">AU10664</strain>
    </source>
</reference>
<dbReference type="InterPro" id="IPR015931">
    <property type="entry name" value="Acnase/IPM_dHydase_lsu_aba_1/3"/>
</dbReference>
<dbReference type="OrthoDB" id="9802769at2"/>
<dbReference type="EMBL" id="CP016172">
    <property type="protein sequence ID" value="ANN80341.1"/>
    <property type="molecule type" value="Genomic_DNA"/>
</dbReference>
<evidence type="ECO:0000256" key="8">
    <source>
        <dbReference type="ARBA" id="ARBA00022485"/>
    </source>
</evidence>
<evidence type="ECO:0000256" key="9">
    <source>
        <dbReference type="ARBA" id="ARBA00022605"/>
    </source>
</evidence>
<dbReference type="NCBIfam" id="NF009116">
    <property type="entry name" value="PRK12466.1"/>
    <property type="match status" value="1"/>
</dbReference>
<dbReference type="AlphaFoldDB" id="A0A193GLQ9"/>
<dbReference type="RefSeq" id="WP_066665089.1">
    <property type="nucleotide sequence ID" value="NZ_CBCSCL010000014.1"/>
</dbReference>
<dbReference type="UniPathway" id="UPA00048">
    <property type="reaction ID" value="UER00071"/>
</dbReference>
<comment type="pathway">
    <text evidence="4">Amino-acid biosynthesis; L-leucine biosynthesis; L-leucine from 3-methyl-2-oxobutanoate: step 2/4.</text>
</comment>
<dbReference type="Gene3D" id="3.30.499.10">
    <property type="entry name" value="Aconitase, domain 3"/>
    <property type="match status" value="2"/>
</dbReference>
<dbReference type="PRINTS" id="PR00415">
    <property type="entry name" value="ACONITASE"/>
</dbReference>
<gene>
    <name evidence="16" type="ORF">BAU07_08665</name>
</gene>
<evidence type="ECO:0000256" key="5">
    <source>
        <dbReference type="ARBA" id="ARBA00011271"/>
    </source>
</evidence>
<evidence type="ECO:0000256" key="6">
    <source>
        <dbReference type="ARBA" id="ARBA00011998"/>
    </source>
</evidence>
<comment type="function">
    <text evidence="3">Catalyzes the isomerization between 2-isopropylmalate and 3-isopropylmalate, via the formation of 2-isopropylmaleate.</text>
</comment>
<evidence type="ECO:0000256" key="3">
    <source>
        <dbReference type="ARBA" id="ARBA00002695"/>
    </source>
</evidence>
<dbReference type="InterPro" id="IPR001030">
    <property type="entry name" value="Acoase/IPM_deHydtase_lsu_aba"/>
</dbReference>
<evidence type="ECO:0000256" key="7">
    <source>
        <dbReference type="ARBA" id="ARBA00022430"/>
    </source>
</evidence>
<organism evidence="16 17">
    <name type="scientific">Bordetella flabilis</name>
    <dbReference type="NCBI Taxonomy" id="463014"/>
    <lineage>
        <taxon>Bacteria</taxon>
        <taxon>Pseudomonadati</taxon>
        <taxon>Pseudomonadota</taxon>
        <taxon>Betaproteobacteria</taxon>
        <taxon>Burkholderiales</taxon>
        <taxon>Alcaligenaceae</taxon>
        <taxon>Bordetella</taxon>
    </lineage>
</organism>
<dbReference type="Pfam" id="PF00330">
    <property type="entry name" value="Aconitase"/>
    <property type="match status" value="1"/>
</dbReference>
<protein>
    <recommendedName>
        <fullName evidence="6">3-isopropylmalate dehydratase</fullName>
        <ecNumber evidence="6">4.2.1.33</ecNumber>
    </recommendedName>
</protein>
<feature type="domain" description="Aconitase/3-isopropylmalate dehydratase large subunit alpha/beta/alpha" evidence="15">
    <location>
        <begin position="16"/>
        <end position="466"/>
    </location>
</feature>
<evidence type="ECO:0000256" key="10">
    <source>
        <dbReference type="ARBA" id="ARBA00022723"/>
    </source>
</evidence>
<dbReference type="InterPro" id="IPR050067">
    <property type="entry name" value="IPM_dehydratase_rel_enz"/>
</dbReference>
<evidence type="ECO:0000313" key="16">
    <source>
        <dbReference type="EMBL" id="ANN80341.1"/>
    </source>
</evidence>
<dbReference type="InterPro" id="IPR036008">
    <property type="entry name" value="Aconitase_4Fe-4S_dom"/>
</dbReference>
<evidence type="ECO:0000256" key="12">
    <source>
        <dbReference type="ARBA" id="ARBA00023014"/>
    </source>
</evidence>
<evidence type="ECO:0000256" key="14">
    <source>
        <dbReference type="ARBA" id="ARBA00023304"/>
    </source>
</evidence>
<accession>A0A193GLQ9</accession>
<keyword evidence="8" id="KW-0004">4Fe-4S</keyword>
<dbReference type="GO" id="GO:0003861">
    <property type="term" value="F:3-isopropylmalate dehydratase activity"/>
    <property type="evidence" value="ECO:0007669"/>
    <property type="project" value="UniProtKB-EC"/>
</dbReference>
<dbReference type="NCBIfam" id="TIGR00170">
    <property type="entry name" value="leuC"/>
    <property type="match status" value="1"/>
</dbReference>
<dbReference type="PROSITE" id="PS00450">
    <property type="entry name" value="ACONITASE_1"/>
    <property type="match status" value="1"/>
</dbReference>
<dbReference type="InterPro" id="IPR018136">
    <property type="entry name" value="Aconitase_4Fe-4S_BS"/>
</dbReference>
<dbReference type="KEGG" id="bfz:BAU07_08665"/>
<dbReference type="PANTHER" id="PTHR43822">
    <property type="entry name" value="HOMOACONITASE, MITOCHONDRIAL-RELATED"/>
    <property type="match status" value="1"/>
</dbReference>
<dbReference type="PANTHER" id="PTHR43822:SF9">
    <property type="entry name" value="3-ISOPROPYLMALATE DEHYDRATASE"/>
    <property type="match status" value="1"/>
</dbReference>
<dbReference type="GO" id="GO:0046872">
    <property type="term" value="F:metal ion binding"/>
    <property type="evidence" value="ECO:0007669"/>
    <property type="project" value="UniProtKB-KW"/>
</dbReference>
<keyword evidence="10" id="KW-0479">Metal-binding</keyword>
<evidence type="ECO:0000313" key="17">
    <source>
        <dbReference type="Proteomes" id="UP000091926"/>
    </source>
</evidence>
<evidence type="ECO:0000259" key="15">
    <source>
        <dbReference type="Pfam" id="PF00330"/>
    </source>
</evidence>
<evidence type="ECO:0000256" key="1">
    <source>
        <dbReference type="ARBA" id="ARBA00000491"/>
    </source>
</evidence>
<keyword evidence="13" id="KW-0456">Lyase</keyword>
<keyword evidence="9" id="KW-0028">Amino-acid biosynthesis</keyword>
<dbReference type="Proteomes" id="UP000091926">
    <property type="component" value="Chromosome"/>
</dbReference>
<keyword evidence="17" id="KW-1185">Reference proteome</keyword>
<keyword evidence="14" id="KW-0100">Branched-chain amino acid biosynthesis</keyword>
<dbReference type="GO" id="GO:0009098">
    <property type="term" value="P:L-leucine biosynthetic process"/>
    <property type="evidence" value="ECO:0007669"/>
    <property type="project" value="UniProtKB-UniPathway"/>
</dbReference>
<comment type="subunit">
    <text evidence="5">Heterodimer of LeuC and LeuD.</text>
</comment>
<name>A0A193GLQ9_9BORD</name>
<evidence type="ECO:0000256" key="4">
    <source>
        <dbReference type="ARBA" id="ARBA00004729"/>
    </source>
</evidence>